<dbReference type="PANTHER" id="PTHR30157">
    <property type="entry name" value="FERRIC REDUCTASE, NADPH-DEPENDENT"/>
    <property type="match status" value="1"/>
</dbReference>
<evidence type="ECO:0000259" key="3">
    <source>
        <dbReference type="Pfam" id="PF08021"/>
    </source>
</evidence>
<dbReference type="InterPro" id="IPR013113">
    <property type="entry name" value="SIP_FAD-bd"/>
</dbReference>
<name>A0ABY3WXK3_9GAMM</name>
<sequence>MQMLVHRTTVSLVSKNYITPNYLRLVLKCEDIEHYSDVPLGVNNKLFIPPQGHTTVEMPVFNAETKVWELENEENRPSVRTYTHRFIDLNKKELTVDFAVHDGDSIACNWARDSKAGAQIGLAMKLKHRDVLPDVKNFLFVTDMTGIPVVAALVETLPEDANATIITEVLTADDILDEHFTSKAKITTEWVINPTPEKGSQLAKIAKHAWQKLDSPNFTHITAEYSTVRTLRDFLRKEQSLTSSEFYACAYWQIDKKEDEEREKRLD</sequence>
<evidence type="ECO:0000259" key="2">
    <source>
        <dbReference type="Pfam" id="PF04954"/>
    </source>
</evidence>
<keyword evidence="5" id="KW-1185">Reference proteome</keyword>
<dbReference type="PANTHER" id="PTHR30157:SF0">
    <property type="entry name" value="NADPH-DEPENDENT FERRIC-CHELATE REDUCTASE"/>
    <property type="match status" value="1"/>
</dbReference>
<reference evidence="4 5" key="1">
    <citation type="submission" date="2022-03" db="EMBL/GenBank/DDBJ databases">
        <title>Ignatzschineria rhizosphaerae HR5S32.</title>
        <authorList>
            <person name="Sun J.Q."/>
            <person name="Feng J.Y."/>
        </authorList>
    </citation>
    <scope>NUCLEOTIDE SEQUENCE [LARGE SCALE GENOMIC DNA]</scope>
    <source>
        <strain evidence="4 5">HR5S32</strain>
    </source>
</reference>
<dbReference type="RefSeq" id="WP_242147488.1">
    <property type="nucleotide sequence ID" value="NZ_CP093379.1"/>
</dbReference>
<dbReference type="InterPro" id="IPR039261">
    <property type="entry name" value="FNR_nucleotide-bd"/>
</dbReference>
<accession>A0ABY3WXK3</accession>
<protein>
    <submittedName>
        <fullName evidence="4">Siderophore-interacting protein</fullName>
    </submittedName>
</protein>
<dbReference type="Pfam" id="PF08021">
    <property type="entry name" value="FAD_binding_9"/>
    <property type="match status" value="1"/>
</dbReference>
<proteinExistence type="inferred from homology"/>
<evidence type="ECO:0000256" key="1">
    <source>
        <dbReference type="ARBA" id="ARBA00035644"/>
    </source>
</evidence>
<dbReference type="Pfam" id="PF04954">
    <property type="entry name" value="SIP"/>
    <property type="match status" value="1"/>
</dbReference>
<feature type="domain" description="SIP-like Rossmann fold" evidence="2">
    <location>
        <begin position="136"/>
        <end position="253"/>
    </location>
</feature>
<dbReference type="CDD" id="cd06193">
    <property type="entry name" value="siderophore_interacting"/>
    <property type="match status" value="1"/>
</dbReference>
<dbReference type="Gene3D" id="3.40.50.80">
    <property type="entry name" value="Nucleotide-binding domain of ferredoxin-NADP reductase (FNR) module"/>
    <property type="match status" value="1"/>
</dbReference>
<feature type="domain" description="Siderophore-interacting FAD-binding" evidence="3">
    <location>
        <begin position="13"/>
        <end position="123"/>
    </location>
</feature>
<dbReference type="Proteomes" id="UP000829542">
    <property type="component" value="Chromosome"/>
</dbReference>
<dbReference type="Gene3D" id="2.40.30.10">
    <property type="entry name" value="Translation factors"/>
    <property type="match status" value="1"/>
</dbReference>
<gene>
    <name evidence="4" type="ORF">MMG00_08855</name>
</gene>
<dbReference type="EMBL" id="CP093379">
    <property type="protein sequence ID" value="UNM95338.1"/>
    <property type="molecule type" value="Genomic_DNA"/>
</dbReference>
<evidence type="ECO:0000313" key="5">
    <source>
        <dbReference type="Proteomes" id="UP000829542"/>
    </source>
</evidence>
<dbReference type="InterPro" id="IPR007037">
    <property type="entry name" value="SIP_rossman_dom"/>
</dbReference>
<evidence type="ECO:0000313" key="4">
    <source>
        <dbReference type="EMBL" id="UNM95338.1"/>
    </source>
</evidence>
<dbReference type="InterPro" id="IPR039374">
    <property type="entry name" value="SIP_fam"/>
</dbReference>
<comment type="similarity">
    <text evidence="1">Belongs to the SIP oxidoreductase family.</text>
</comment>
<organism evidence="4 5">
    <name type="scientific">Ignatzschineria rhizosphaerae</name>
    <dbReference type="NCBI Taxonomy" id="2923279"/>
    <lineage>
        <taxon>Bacteria</taxon>
        <taxon>Pseudomonadati</taxon>
        <taxon>Pseudomonadota</taxon>
        <taxon>Gammaproteobacteria</taxon>
        <taxon>Cardiobacteriales</taxon>
        <taxon>Ignatzschineriaceae</taxon>
        <taxon>Ignatzschineria</taxon>
    </lineage>
</organism>